<organism evidence="2 3">
    <name type="scientific">Photobacterium jeanii</name>
    <dbReference type="NCBI Taxonomy" id="858640"/>
    <lineage>
        <taxon>Bacteria</taxon>
        <taxon>Pseudomonadati</taxon>
        <taxon>Pseudomonadota</taxon>
        <taxon>Gammaproteobacteria</taxon>
        <taxon>Vibrionales</taxon>
        <taxon>Vibrionaceae</taxon>
        <taxon>Photobacterium</taxon>
    </lineage>
</organism>
<keyword evidence="3" id="KW-1185">Reference proteome</keyword>
<accession>A0A178K438</accession>
<evidence type="ECO:0000313" key="2">
    <source>
        <dbReference type="EMBL" id="OAN11463.1"/>
    </source>
</evidence>
<sequence length="476" mass="55204">MLKKCLRQLGIIAAVSSLVACQADNKLDLESLQVAKVNKFNASSFGYVITEQENPLAIPEIFHDFHQLASSLIDQHWLANPKFIEQANSLKILFQSTELSEAQVFIDALDETTSQYASNIAKVNAIAQAKQLKINEQVAYYSESIDQLERQIRILKTPQDEYEQEITALSDAIQTERKRFTKLRNAFQSAFRELDSDDHPMAYDIRFSYIQQPRAMCSRFDEMRELITPFSDGCAYVNREELLQEIPAAYHSQAEKLIDHYAPQLWNSLIKLSGFFDTTYNTQFFPNNLRELYTKAKLELREKQSLSEQATIHSIEDYEFRLAKLKEQRLRQLPYGLIDENLRINTASRSFINYFERFAKQNEYSIYEPTIHFKQLIDDEVAVKNFTQAYAKQALSNYPMSLKFRVSGRGYYNIPEQDKAQGLVFDFTHSHRHLLLDGNQRGLPRIINCETPNIHNVDGVSLVEEIDRRLQAYILS</sequence>
<dbReference type="PROSITE" id="PS51257">
    <property type="entry name" value="PROKAR_LIPOPROTEIN"/>
    <property type="match status" value="1"/>
</dbReference>
<keyword evidence="1" id="KW-0175">Coiled coil</keyword>
<dbReference type="EMBL" id="LVHF01000033">
    <property type="protein sequence ID" value="OAN11463.1"/>
    <property type="molecule type" value="Genomic_DNA"/>
</dbReference>
<comment type="caution">
    <text evidence="2">The sequence shown here is derived from an EMBL/GenBank/DDBJ whole genome shotgun (WGS) entry which is preliminary data.</text>
</comment>
<gene>
    <name evidence="2" type="ORF">A3K86_21220</name>
</gene>
<proteinExistence type="predicted"/>
<evidence type="ECO:0000313" key="3">
    <source>
        <dbReference type="Proteomes" id="UP000078503"/>
    </source>
</evidence>
<dbReference type="OrthoDB" id="5827494at2"/>
<dbReference type="AlphaFoldDB" id="A0A178K438"/>
<protein>
    <submittedName>
        <fullName evidence="2">Uncharacterized protein</fullName>
    </submittedName>
</protein>
<dbReference type="Proteomes" id="UP000078503">
    <property type="component" value="Unassembled WGS sequence"/>
</dbReference>
<reference evidence="2 3" key="1">
    <citation type="submission" date="2016-03" db="EMBL/GenBank/DDBJ databases">
        <title>Photobacterium proteolyticum sp. nov. a protease producing bacterium isolated from ocean sediments of Laizhou Bay.</title>
        <authorList>
            <person name="Li Y."/>
        </authorList>
    </citation>
    <scope>NUCLEOTIDE SEQUENCE [LARGE SCALE GENOMIC DNA]</scope>
    <source>
        <strain evidence="2 3">R-40508</strain>
    </source>
</reference>
<dbReference type="RefSeq" id="WP_068336306.1">
    <property type="nucleotide sequence ID" value="NZ_LVHF01000033.1"/>
</dbReference>
<feature type="coiled-coil region" evidence="1">
    <location>
        <begin position="145"/>
        <end position="179"/>
    </location>
</feature>
<dbReference type="STRING" id="858640.A3K86_21220"/>
<evidence type="ECO:0000256" key="1">
    <source>
        <dbReference type="SAM" id="Coils"/>
    </source>
</evidence>
<name>A0A178K438_9GAMM</name>